<dbReference type="RefSeq" id="WP_151593980.1">
    <property type="nucleotide sequence ID" value="NZ_WBMS02000009.1"/>
</dbReference>
<keyword evidence="2" id="KW-1185">Reference proteome</keyword>
<organism evidence="1 2">
    <name type="scientific">Actinomadura physcomitrii</name>
    <dbReference type="NCBI Taxonomy" id="2650748"/>
    <lineage>
        <taxon>Bacteria</taxon>
        <taxon>Bacillati</taxon>
        <taxon>Actinomycetota</taxon>
        <taxon>Actinomycetes</taxon>
        <taxon>Streptosporangiales</taxon>
        <taxon>Thermomonosporaceae</taxon>
        <taxon>Actinomadura</taxon>
    </lineage>
</organism>
<reference evidence="1" key="1">
    <citation type="submission" date="2019-12" db="EMBL/GenBank/DDBJ databases">
        <title>Actinomadura physcomitrii sp. nov., a novel actinomycete isolated from moss [Physcomitrium sphaericum (Ludw) Fuernr].</title>
        <authorList>
            <person name="Zhuang X."/>
        </authorList>
    </citation>
    <scope>NUCLEOTIDE SEQUENCE [LARGE SCALE GENOMIC DNA]</scope>
    <source>
        <strain evidence="1">LD22</strain>
    </source>
</reference>
<comment type="caution">
    <text evidence="1">The sequence shown here is derived from an EMBL/GenBank/DDBJ whole genome shotgun (WGS) entry which is preliminary data.</text>
</comment>
<dbReference type="Proteomes" id="UP000462055">
    <property type="component" value="Unassembled WGS sequence"/>
</dbReference>
<proteinExistence type="predicted"/>
<accession>A0A6I4MBZ5</accession>
<sequence>MISFVNSVHGAPDYRFTDESETALGAFLVGDVQTGGDWLLDMLAWAEDVRAGRSPAEDWSGNSWVAEVRPDGLHLFDTLSDDWEGHYALPGAIEVMLRYWAFLADHSSAGWKQRELAKWEAKRSRPHPLRSAL</sequence>
<evidence type="ECO:0000313" key="1">
    <source>
        <dbReference type="EMBL" id="MWA01507.1"/>
    </source>
</evidence>
<dbReference type="AlphaFoldDB" id="A0A6I4MBZ5"/>
<gene>
    <name evidence="1" type="ORF">F8568_014185</name>
</gene>
<protein>
    <submittedName>
        <fullName evidence="1">Uncharacterized protein</fullName>
    </submittedName>
</protein>
<dbReference type="EMBL" id="WBMS02000009">
    <property type="protein sequence ID" value="MWA01507.1"/>
    <property type="molecule type" value="Genomic_DNA"/>
</dbReference>
<name>A0A6I4MBZ5_9ACTN</name>
<evidence type="ECO:0000313" key="2">
    <source>
        <dbReference type="Proteomes" id="UP000462055"/>
    </source>
</evidence>